<accession>A0ABM8XZH9</accession>
<evidence type="ECO:0000313" key="2">
    <source>
        <dbReference type="EMBL" id="CAG9185737.1"/>
    </source>
</evidence>
<organism evidence="2 3">
    <name type="scientific">Cupriavidus pampae</name>
    <dbReference type="NCBI Taxonomy" id="659251"/>
    <lineage>
        <taxon>Bacteria</taxon>
        <taxon>Pseudomonadati</taxon>
        <taxon>Pseudomonadota</taxon>
        <taxon>Betaproteobacteria</taxon>
        <taxon>Burkholderiales</taxon>
        <taxon>Burkholderiaceae</taxon>
        <taxon>Cupriavidus</taxon>
    </lineage>
</organism>
<gene>
    <name evidence="2" type="ORF">LMG32289_06082</name>
</gene>
<keyword evidence="3" id="KW-1185">Reference proteome</keyword>
<proteinExistence type="predicted"/>
<reference evidence="2 3" key="1">
    <citation type="submission" date="2021-08" db="EMBL/GenBank/DDBJ databases">
        <authorList>
            <person name="Peeters C."/>
        </authorList>
    </citation>
    <scope>NUCLEOTIDE SEQUENCE [LARGE SCALE GENOMIC DNA]</scope>
    <source>
        <strain evidence="2 3">LMG 32289</strain>
    </source>
</reference>
<comment type="caution">
    <text evidence="2">The sequence shown here is derived from an EMBL/GenBank/DDBJ whole genome shotgun (WGS) entry which is preliminary data.</text>
</comment>
<feature type="region of interest" description="Disordered" evidence="1">
    <location>
        <begin position="113"/>
        <end position="138"/>
    </location>
</feature>
<evidence type="ECO:0000313" key="3">
    <source>
        <dbReference type="Proteomes" id="UP000706525"/>
    </source>
</evidence>
<dbReference type="Proteomes" id="UP000706525">
    <property type="component" value="Unassembled WGS sequence"/>
</dbReference>
<evidence type="ECO:0000256" key="1">
    <source>
        <dbReference type="SAM" id="MobiDB-lite"/>
    </source>
</evidence>
<sequence length="138" mass="16106">MHRIFLSRAQAEELVAFCKKHGQTTVRVANDHGVYVGQTFGQDQCLFYFPGCDPVEDPLWRELVRDRLWDMEICDEVDVEHFEEALEEDPPYPFVRVAIEQLGTVVDGMCQLPRRGMGIPPRRPRPSKNRKKVHRKRS</sequence>
<dbReference type="EMBL" id="CAJZAG010000015">
    <property type="protein sequence ID" value="CAG9185737.1"/>
    <property type="molecule type" value="Genomic_DNA"/>
</dbReference>
<protein>
    <recommendedName>
        <fullName evidence="4">DUF2750 domain-containing protein</fullName>
    </recommendedName>
</protein>
<feature type="compositionally biased region" description="Basic residues" evidence="1">
    <location>
        <begin position="122"/>
        <end position="138"/>
    </location>
</feature>
<name>A0ABM8XZH9_9BURK</name>
<evidence type="ECO:0008006" key="4">
    <source>
        <dbReference type="Google" id="ProtNLM"/>
    </source>
</evidence>